<organism evidence="3 4">
    <name type="scientific">Fonsecaea pedrosoi CBS 271.37</name>
    <dbReference type="NCBI Taxonomy" id="1442368"/>
    <lineage>
        <taxon>Eukaryota</taxon>
        <taxon>Fungi</taxon>
        <taxon>Dikarya</taxon>
        <taxon>Ascomycota</taxon>
        <taxon>Pezizomycotina</taxon>
        <taxon>Eurotiomycetes</taxon>
        <taxon>Chaetothyriomycetidae</taxon>
        <taxon>Chaetothyriales</taxon>
        <taxon>Herpotrichiellaceae</taxon>
        <taxon>Fonsecaea</taxon>
    </lineage>
</organism>
<evidence type="ECO:0000256" key="2">
    <source>
        <dbReference type="SAM" id="Phobius"/>
    </source>
</evidence>
<keyword evidence="2" id="KW-1133">Transmembrane helix</keyword>
<proteinExistence type="predicted"/>
<keyword evidence="2" id="KW-0812">Transmembrane</keyword>
<protein>
    <submittedName>
        <fullName evidence="3">Uncharacterized protein</fullName>
    </submittedName>
</protein>
<evidence type="ECO:0000313" key="4">
    <source>
        <dbReference type="Proteomes" id="UP000053029"/>
    </source>
</evidence>
<dbReference type="AlphaFoldDB" id="A0A0D2DKU4"/>
<feature type="transmembrane region" description="Helical" evidence="2">
    <location>
        <begin position="523"/>
        <end position="546"/>
    </location>
</feature>
<dbReference type="Proteomes" id="UP000053029">
    <property type="component" value="Unassembled WGS sequence"/>
</dbReference>
<dbReference type="EMBL" id="KN846973">
    <property type="protein sequence ID" value="KIW78296.1"/>
    <property type="molecule type" value="Genomic_DNA"/>
</dbReference>
<gene>
    <name evidence="3" type="ORF">Z517_08131</name>
</gene>
<evidence type="ECO:0000313" key="3">
    <source>
        <dbReference type="EMBL" id="KIW78296.1"/>
    </source>
</evidence>
<evidence type="ECO:0000256" key="1">
    <source>
        <dbReference type="SAM" id="MobiDB-lite"/>
    </source>
</evidence>
<feature type="transmembrane region" description="Helical" evidence="2">
    <location>
        <begin position="85"/>
        <end position="106"/>
    </location>
</feature>
<feature type="transmembrane region" description="Helical" evidence="2">
    <location>
        <begin position="43"/>
        <end position="65"/>
    </location>
</feature>
<keyword evidence="2" id="KW-0472">Membrane</keyword>
<accession>A0A0D2DKU4</accession>
<reference evidence="3 4" key="1">
    <citation type="submission" date="2015-01" db="EMBL/GenBank/DDBJ databases">
        <title>The Genome Sequence of Fonsecaea pedrosoi CBS 271.37.</title>
        <authorList>
            <consortium name="The Broad Institute Genomics Platform"/>
            <person name="Cuomo C."/>
            <person name="de Hoog S."/>
            <person name="Gorbushina A."/>
            <person name="Stielow B."/>
            <person name="Teixiera M."/>
            <person name="Abouelleil A."/>
            <person name="Chapman S.B."/>
            <person name="Priest M."/>
            <person name="Young S.K."/>
            <person name="Wortman J."/>
            <person name="Nusbaum C."/>
            <person name="Birren B."/>
        </authorList>
    </citation>
    <scope>NUCLEOTIDE SEQUENCE [LARGE SCALE GENOMIC DNA]</scope>
    <source>
        <strain evidence="3 4">CBS 271.37</strain>
    </source>
</reference>
<dbReference type="STRING" id="1442368.A0A0D2DKU4"/>
<dbReference type="RefSeq" id="XP_013282104.1">
    <property type="nucleotide sequence ID" value="XM_013426650.1"/>
</dbReference>
<sequence length="626" mass="68063">MESRADQGPLLNTGLDDSIAPSQDPRNSRSARRVSSLSVIGEVLLDLLIAVSCAYFIVFAVLVYARRNQPIEQPGNRDLIEAAKYTPTIFPILFSAVVAKFLKAIAAVKLEHGTSVLAIEYLLQSRTVFSTFMAPITLKTINVLTPVLFLLWALSPLGGQAGLRVISTQESFSNATQNFTYLAFVSPFSNNGVGSASAEPLVPINAIFTAAIIASAKTKNLPQDQFGNVKVPVYESLSPEDGTDWRSVPESDDVEWSSLTGLPIHNLPSTGVSRFTMNTGYMLTSCNTSGHDWTEDYRQSLEDYIGWSGANYALSPNRVDQFAITNFTFRSLDLLPASSPAPEGKILTVANCTVGMSYVEVQIKCDGQTCHSVAVRPSPNPASHPLNYSHSALSVTDWTPINGLGQEDIMYTQFFPDFTNATNPTVGCDTVFCPPSAIEAYLADPANTVLQTSTTKLWGLGDDIISKRFTQLINTYWIDSIAPAAVSGNFTVAPQSNLLLYNTDSTFGTVTTSQVVVKCEYPWLALMLLCSIVLFIIGVATVVLSARRRGPDILDRFSSLLRDNPYANTVPHISSMEDAADQSKRLGDLMVRLGDVRPEEDIGYVAIGVLDGKQAVQKLSVKRDYA</sequence>
<keyword evidence="4" id="KW-1185">Reference proteome</keyword>
<dbReference type="HOGENOM" id="CLU_012207_0_0_1"/>
<dbReference type="GeneID" id="25307621"/>
<feature type="region of interest" description="Disordered" evidence="1">
    <location>
        <begin position="1"/>
        <end position="28"/>
    </location>
</feature>
<dbReference type="OrthoDB" id="3692311at2759"/>
<dbReference type="VEuPathDB" id="FungiDB:Z517_08131"/>
<name>A0A0D2DKU4_9EURO</name>